<keyword evidence="2" id="KW-1185">Reference proteome</keyword>
<evidence type="ECO:0000313" key="2">
    <source>
        <dbReference type="Proteomes" id="UP001519460"/>
    </source>
</evidence>
<protein>
    <submittedName>
        <fullName evidence="1">Uncharacterized protein</fullName>
    </submittedName>
</protein>
<feature type="non-terminal residue" evidence="1">
    <location>
        <position position="1"/>
    </location>
</feature>
<dbReference type="AlphaFoldDB" id="A0ABD0KPE9"/>
<dbReference type="Proteomes" id="UP001519460">
    <property type="component" value="Unassembled WGS sequence"/>
</dbReference>
<evidence type="ECO:0000313" key="1">
    <source>
        <dbReference type="EMBL" id="KAK7488919.1"/>
    </source>
</evidence>
<proteinExistence type="predicted"/>
<reference evidence="1 2" key="1">
    <citation type="journal article" date="2023" name="Sci. Data">
        <title>Genome assembly of the Korean intertidal mud-creeper Batillaria attramentaria.</title>
        <authorList>
            <person name="Patra A.K."/>
            <person name="Ho P.T."/>
            <person name="Jun S."/>
            <person name="Lee S.J."/>
            <person name="Kim Y."/>
            <person name="Won Y.J."/>
        </authorList>
    </citation>
    <scope>NUCLEOTIDE SEQUENCE [LARGE SCALE GENOMIC DNA]</scope>
    <source>
        <strain evidence="1">Wonlab-2016</strain>
    </source>
</reference>
<name>A0ABD0KPE9_9CAEN</name>
<accession>A0ABD0KPE9</accession>
<gene>
    <name evidence="1" type="ORF">BaRGS_00019876</name>
</gene>
<sequence length="343" mass="38321">MYTRPFLGHEHMLEVECTGNVLDSKTNLQTIVLYSVADNKVLATADLKHKECLTYGGYASCVMNPYDALKTRLRVLVLDLQFEEIRVFGWMSVEAFQGHETIQEVTCSGEGLHPTSHLLSMTMFRLWDDEVLSVVNFATRECSSSETFSMCWIKDDRDYLSKEIYRIQILQPGSESVSVLLSSAHFCKQRPKNGLTRRPFRNISSVQEIECTGDGLSSDADVFAMTLFAVEDGQILASVNLKSSQCSTSHSYSACVINHNNSRKSRLITLAVDAEETDRKTYGCNVSSFRSGLVQSLSWSIPVEIDRYLVACCAARDESSLCLRLFHGRQKGDAAGGVLICLR</sequence>
<comment type="caution">
    <text evidence="1">The sequence shown here is derived from an EMBL/GenBank/DDBJ whole genome shotgun (WGS) entry which is preliminary data.</text>
</comment>
<dbReference type="EMBL" id="JACVVK020000145">
    <property type="protein sequence ID" value="KAK7488919.1"/>
    <property type="molecule type" value="Genomic_DNA"/>
</dbReference>
<organism evidence="1 2">
    <name type="scientific">Batillaria attramentaria</name>
    <dbReference type="NCBI Taxonomy" id="370345"/>
    <lineage>
        <taxon>Eukaryota</taxon>
        <taxon>Metazoa</taxon>
        <taxon>Spiralia</taxon>
        <taxon>Lophotrochozoa</taxon>
        <taxon>Mollusca</taxon>
        <taxon>Gastropoda</taxon>
        <taxon>Caenogastropoda</taxon>
        <taxon>Sorbeoconcha</taxon>
        <taxon>Cerithioidea</taxon>
        <taxon>Batillariidae</taxon>
        <taxon>Batillaria</taxon>
    </lineage>
</organism>